<protein>
    <submittedName>
        <fullName evidence="6">AhpC/TSA family protein</fullName>
    </submittedName>
</protein>
<dbReference type="InterPro" id="IPR036249">
    <property type="entry name" value="Thioredoxin-like_sf"/>
</dbReference>
<dbReference type="Gene3D" id="3.40.30.10">
    <property type="entry name" value="Glutaredoxin"/>
    <property type="match status" value="1"/>
</dbReference>
<dbReference type="InterPro" id="IPR012336">
    <property type="entry name" value="Thioredoxin-like_fold"/>
</dbReference>
<comment type="caution">
    <text evidence="6">The sequence shown here is derived from an EMBL/GenBank/DDBJ whole genome shotgun (WGS) entry which is preliminary data.</text>
</comment>
<feature type="domain" description="Thioredoxin" evidence="5">
    <location>
        <begin position="211"/>
        <end position="349"/>
    </location>
</feature>
<dbReference type="EMBL" id="JAIQZE010000011">
    <property type="protein sequence ID" value="MBZ9779330.1"/>
    <property type="molecule type" value="Genomic_DNA"/>
</dbReference>
<dbReference type="SUPFAM" id="SSF52833">
    <property type="entry name" value="Thioredoxin-like"/>
    <property type="match status" value="1"/>
</dbReference>
<keyword evidence="3" id="KW-1015">Disulfide bond</keyword>
<dbReference type="PROSITE" id="PS51352">
    <property type="entry name" value="THIOREDOXIN_2"/>
    <property type="match status" value="1"/>
</dbReference>
<evidence type="ECO:0000259" key="5">
    <source>
        <dbReference type="PROSITE" id="PS51352"/>
    </source>
</evidence>
<evidence type="ECO:0000313" key="6">
    <source>
        <dbReference type="EMBL" id="MBZ9779330.1"/>
    </source>
</evidence>
<dbReference type="PROSITE" id="PS00194">
    <property type="entry name" value="THIOREDOXIN_1"/>
    <property type="match status" value="1"/>
</dbReference>
<dbReference type="PROSITE" id="PS51257">
    <property type="entry name" value="PROKAR_LIPOPROTEIN"/>
    <property type="match status" value="1"/>
</dbReference>
<dbReference type="InterPro" id="IPR025380">
    <property type="entry name" value="DUF4369"/>
</dbReference>
<keyword evidence="2" id="KW-0201">Cytochrome c-type biogenesis</keyword>
<evidence type="ECO:0000256" key="1">
    <source>
        <dbReference type="ARBA" id="ARBA00004196"/>
    </source>
</evidence>
<sequence>MNKIFFFILSLTLLSCMQPLEKTTSTQNYVVRGTINGEFDDYIKIKYKDQLDSAQVVNNAFLFEGTVTTPTAFRFRFDSVTSSEVFYLENDTLFFDIIVDDLKLEDEMFKDFVVKQLSGGKTVELKAYLTEFLKSTSKSKRNRDLILDKMDSLIKAHPNHDYLGKILSEISMNQTLLYNDIKSLVSKLDVDKLNPQDVEILEKYQHKRRKYQIGSQIPSFDLISITADTVDLKSDFAKYNLIQFWYSWCETCKNQQEELLKVYQDYNFKGFEIVSVSLDTTREDWINSVSEQSLPWKSLRVKNGFTGELPTELGITDLPQYYLVDKSGRIIEINLSIDELDTILSALLN</sequence>
<proteinExistence type="predicted"/>
<evidence type="ECO:0000313" key="7">
    <source>
        <dbReference type="Proteomes" id="UP001199314"/>
    </source>
</evidence>
<reference evidence="7" key="1">
    <citation type="submission" date="2023-07" db="EMBL/GenBank/DDBJ databases">
        <title>Novel species isolated from saline lakes on Tibetan Plateau.</title>
        <authorList>
            <person name="Lu H."/>
        </authorList>
    </citation>
    <scope>NUCLEOTIDE SEQUENCE [LARGE SCALE GENOMIC DNA]</scope>
    <source>
        <strain evidence="7">CAK8W</strain>
    </source>
</reference>
<name>A0ABS7XK45_9FLAO</name>
<accession>A0ABS7XK45</accession>
<dbReference type="InterPro" id="IPR013766">
    <property type="entry name" value="Thioredoxin_domain"/>
</dbReference>
<dbReference type="Proteomes" id="UP001199314">
    <property type="component" value="Unassembled WGS sequence"/>
</dbReference>
<evidence type="ECO:0000256" key="2">
    <source>
        <dbReference type="ARBA" id="ARBA00022748"/>
    </source>
</evidence>
<dbReference type="RefSeq" id="WP_224461673.1">
    <property type="nucleotide sequence ID" value="NZ_JAIQZE010000011.1"/>
</dbReference>
<comment type="subcellular location">
    <subcellularLocation>
        <location evidence="1">Cell envelope</location>
    </subcellularLocation>
</comment>
<evidence type="ECO:0000256" key="4">
    <source>
        <dbReference type="ARBA" id="ARBA00023284"/>
    </source>
</evidence>
<dbReference type="PANTHER" id="PTHR42852">
    <property type="entry name" value="THIOL:DISULFIDE INTERCHANGE PROTEIN DSBE"/>
    <property type="match status" value="1"/>
</dbReference>
<evidence type="ECO:0000256" key="3">
    <source>
        <dbReference type="ARBA" id="ARBA00023157"/>
    </source>
</evidence>
<dbReference type="CDD" id="cd02966">
    <property type="entry name" value="TlpA_like_family"/>
    <property type="match status" value="1"/>
</dbReference>
<dbReference type="Pfam" id="PF14289">
    <property type="entry name" value="DUF4369"/>
    <property type="match status" value="1"/>
</dbReference>
<keyword evidence="4" id="KW-0676">Redox-active center</keyword>
<dbReference type="InterPro" id="IPR050553">
    <property type="entry name" value="Thioredoxin_ResA/DsbE_sf"/>
</dbReference>
<keyword evidence="7" id="KW-1185">Reference proteome</keyword>
<dbReference type="InterPro" id="IPR017937">
    <property type="entry name" value="Thioredoxin_CS"/>
</dbReference>
<organism evidence="6 7">
    <name type="scientific">Psychroflexus longus</name>
    <dbReference type="NCBI Taxonomy" id="2873596"/>
    <lineage>
        <taxon>Bacteria</taxon>
        <taxon>Pseudomonadati</taxon>
        <taxon>Bacteroidota</taxon>
        <taxon>Flavobacteriia</taxon>
        <taxon>Flavobacteriales</taxon>
        <taxon>Flavobacteriaceae</taxon>
        <taxon>Psychroflexus</taxon>
    </lineage>
</organism>
<dbReference type="Pfam" id="PF13905">
    <property type="entry name" value="Thioredoxin_8"/>
    <property type="match status" value="1"/>
</dbReference>
<gene>
    <name evidence="6" type="ORF">LB452_10375</name>
</gene>
<dbReference type="PANTHER" id="PTHR42852:SF6">
    <property type="entry name" value="THIOL:DISULFIDE INTERCHANGE PROTEIN DSBE"/>
    <property type="match status" value="1"/>
</dbReference>